<sequence>MSLHKASEINPRQMLIATGGGVGSWHVVETYQSAPWLASDTALDSVLYESLAAQPAIAIDFPAFTDGRGYTLARQLRERYGYRGEIRAVGDVLIDQLFYMHRCGFDAFLLREDQVVEDALNAQHTFSLSYQISIDTPEPLFLRRLREAASQKASLQERKEDDYSVPELKYAVA</sequence>
<organism evidence="1 2">
    <name type="scientific">Pistricoccus aurantiacus</name>
    <dbReference type="NCBI Taxonomy" id="1883414"/>
    <lineage>
        <taxon>Bacteria</taxon>
        <taxon>Pseudomonadati</taxon>
        <taxon>Pseudomonadota</taxon>
        <taxon>Gammaproteobacteria</taxon>
        <taxon>Oceanospirillales</taxon>
        <taxon>Halomonadaceae</taxon>
        <taxon>Pistricoccus</taxon>
    </lineage>
</organism>
<dbReference type="KEGG" id="paur:FGL86_13505"/>
<dbReference type="AlphaFoldDB" id="A0A5B8SS57"/>
<dbReference type="InterPro" id="IPR008318">
    <property type="entry name" value="UCP030820"/>
</dbReference>
<dbReference type="RefSeq" id="WP_147185049.1">
    <property type="nucleotide sequence ID" value="NZ_CP042382.1"/>
</dbReference>
<gene>
    <name evidence="1" type="ORF">FGL86_13505</name>
</gene>
<name>A0A5B8SS57_9GAMM</name>
<accession>A0A5B8SS57</accession>
<evidence type="ECO:0000313" key="1">
    <source>
        <dbReference type="EMBL" id="QEA39992.1"/>
    </source>
</evidence>
<dbReference type="Pfam" id="PF06073">
    <property type="entry name" value="DUF934"/>
    <property type="match status" value="1"/>
</dbReference>
<dbReference type="EMBL" id="CP042382">
    <property type="protein sequence ID" value="QEA39992.1"/>
    <property type="molecule type" value="Genomic_DNA"/>
</dbReference>
<dbReference type="Proteomes" id="UP000321272">
    <property type="component" value="Chromosome"/>
</dbReference>
<dbReference type="OrthoDB" id="9800421at2"/>
<proteinExistence type="predicted"/>
<protein>
    <submittedName>
        <fullName evidence="1">DUF934 domain-containing protein</fullName>
    </submittedName>
</protein>
<keyword evidence="2" id="KW-1185">Reference proteome</keyword>
<evidence type="ECO:0000313" key="2">
    <source>
        <dbReference type="Proteomes" id="UP000321272"/>
    </source>
</evidence>
<reference evidence="1 2" key="1">
    <citation type="submission" date="2019-06" db="EMBL/GenBank/DDBJ databases">
        <title>Genome analyses of bacteria isolated from kimchi.</title>
        <authorList>
            <person name="Lee S."/>
            <person name="Ahn S."/>
            <person name="Roh S."/>
        </authorList>
    </citation>
    <scope>NUCLEOTIDE SEQUENCE [LARGE SCALE GENOMIC DNA]</scope>
    <source>
        <strain evidence="1 2">CBA4606</strain>
    </source>
</reference>